<protein>
    <submittedName>
        <fullName evidence="6">Aldehyde dehydrogenase family protein</fullName>
    </submittedName>
</protein>
<dbReference type="RefSeq" id="WP_127162326.1">
    <property type="nucleotide sequence ID" value="NZ_CP029822.1"/>
</dbReference>
<dbReference type="InterPro" id="IPR015590">
    <property type="entry name" value="Aldehyde_DH_dom"/>
</dbReference>
<name>A0A3S9XCK2_9GAMM</name>
<dbReference type="InterPro" id="IPR016162">
    <property type="entry name" value="Ald_DH_N"/>
</dbReference>
<dbReference type="Proteomes" id="UP000273143">
    <property type="component" value="Chromosome"/>
</dbReference>
<sequence length="496" mass="54183">MSEIKLLAEVSAFIKNRYAHYIDGKFYTEGKQTITVINPATEEIITTIAAADQTEVNQAVEAAYNAFQITWRNVTPEGRQNYLLKLADALTNHKEELAQIDTLCTGKLIGVARFEIEQSCSFLRYYAGWATKISGETISQTSQPSMSGEGYTGFTRREPIGVVGAIVPWNFSVMITVWKLAAALACGCTFIVKPSEFTPLSLLLVAKIAHEEVGIPAGVINVINGFGHIGQALIDHPKVAKISFTGSMATGAKIGEACVKNNIKRFTLELGGKNAAGFLADVDIDKAVQGIIEAGLGHQGQICASAERFYVHESIIDQVIEKLVVALKAIKIGSPLNTNNQFGPLSNKPHFEKILSFFDKARQEGDEIVYGGKAVEGKGYYIYPTVIRAKSEDSALMQEETFGPVLSFFPFKTEEELVHLMNDTPYGLTASIWTNNLSKAIRLVEEIEAGTVWVNMHIALDPSISFGGAKGSGMGREFGSEFIHAYTELKAVMIRY</sequence>
<gene>
    <name evidence="6" type="ORF">DM558_05000</name>
</gene>
<dbReference type="SUPFAM" id="SSF53720">
    <property type="entry name" value="ALDH-like"/>
    <property type="match status" value="1"/>
</dbReference>
<dbReference type="InterPro" id="IPR016161">
    <property type="entry name" value="Ald_DH/histidinol_DH"/>
</dbReference>
<feature type="active site" evidence="3">
    <location>
        <position position="269"/>
    </location>
</feature>
<feature type="domain" description="Aldehyde dehydrogenase" evidence="5">
    <location>
        <begin position="29"/>
        <end position="492"/>
    </location>
</feature>
<dbReference type="KEGG" id="emo:DM558_05000"/>
<accession>A0A3S9XCK2</accession>
<dbReference type="Pfam" id="PF00171">
    <property type="entry name" value="Aldedh"/>
    <property type="match status" value="1"/>
</dbReference>
<reference evidence="7" key="1">
    <citation type="submission" date="2018-06" db="EMBL/GenBank/DDBJ databases">
        <title>Complete genome of Pseudomonas insecticola strain QZS01.</title>
        <authorList>
            <person name="Wang J."/>
            <person name="Su Q."/>
        </authorList>
    </citation>
    <scope>NUCLEOTIDE SEQUENCE [LARGE SCALE GENOMIC DNA]</scope>
    <source>
        <strain evidence="7">QZS01</strain>
    </source>
</reference>
<keyword evidence="7" id="KW-1185">Reference proteome</keyword>
<dbReference type="Gene3D" id="3.40.309.10">
    <property type="entry name" value="Aldehyde Dehydrogenase, Chain A, domain 2"/>
    <property type="match status" value="1"/>
</dbReference>
<evidence type="ECO:0000256" key="2">
    <source>
        <dbReference type="ARBA" id="ARBA00023002"/>
    </source>
</evidence>
<dbReference type="FunFam" id="3.40.309.10:FF:000009">
    <property type="entry name" value="Aldehyde dehydrogenase A"/>
    <property type="match status" value="1"/>
</dbReference>
<dbReference type="PROSITE" id="PS00687">
    <property type="entry name" value="ALDEHYDE_DEHYDR_GLU"/>
    <property type="match status" value="1"/>
</dbReference>
<evidence type="ECO:0000313" key="6">
    <source>
        <dbReference type="EMBL" id="AZS50173.1"/>
    </source>
</evidence>
<dbReference type="FunFam" id="3.40.605.10:FF:000007">
    <property type="entry name" value="NAD/NADP-dependent betaine aldehyde dehydrogenase"/>
    <property type="match status" value="1"/>
</dbReference>
<evidence type="ECO:0000256" key="3">
    <source>
        <dbReference type="PROSITE-ProRule" id="PRU10007"/>
    </source>
</evidence>
<proteinExistence type="inferred from homology"/>
<dbReference type="EMBL" id="CP029822">
    <property type="protein sequence ID" value="AZS50173.1"/>
    <property type="molecule type" value="Genomic_DNA"/>
</dbReference>
<evidence type="ECO:0000259" key="5">
    <source>
        <dbReference type="Pfam" id="PF00171"/>
    </source>
</evidence>
<keyword evidence="2 4" id="KW-0560">Oxidoreductase</keyword>
<dbReference type="GO" id="GO:0016620">
    <property type="term" value="F:oxidoreductase activity, acting on the aldehyde or oxo group of donors, NAD or NADP as acceptor"/>
    <property type="evidence" value="ECO:0007669"/>
    <property type="project" value="InterPro"/>
</dbReference>
<comment type="similarity">
    <text evidence="1 4">Belongs to the aldehyde dehydrogenase family.</text>
</comment>
<evidence type="ECO:0000256" key="1">
    <source>
        <dbReference type="ARBA" id="ARBA00009986"/>
    </source>
</evidence>
<evidence type="ECO:0000313" key="7">
    <source>
        <dbReference type="Proteomes" id="UP000273143"/>
    </source>
</evidence>
<organism evidence="6 7">
    <name type="scientific">Entomomonas moraniae</name>
    <dbReference type="NCBI Taxonomy" id="2213226"/>
    <lineage>
        <taxon>Bacteria</taxon>
        <taxon>Pseudomonadati</taxon>
        <taxon>Pseudomonadota</taxon>
        <taxon>Gammaproteobacteria</taxon>
        <taxon>Pseudomonadales</taxon>
        <taxon>Pseudomonadaceae</taxon>
        <taxon>Entomomonas</taxon>
    </lineage>
</organism>
<dbReference type="AlphaFoldDB" id="A0A3S9XCK2"/>
<dbReference type="Gene3D" id="3.40.605.10">
    <property type="entry name" value="Aldehyde Dehydrogenase, Chain A, domain 1"/>
    <property type="match status" value="1"/>
</dbReference>
<dbReference type="InterPro" id="IPR016163">
    <property type="entry name" value="Ald_DH_C"/>
</dbReference>
<dbReference type="PANTHER" id="PTHR11699">
    <property type="entry name" value="ALDEHYDE DEHYDROGENASE-RELATED"/>
    <property type="match status" value="1"/>
</dbReference>
<dbReference type="InterPro" id="IPR029510">
    <property type="entry name" value="Ald_DH_CS_GLU"/>
</dbReference>
<evidence type="ECO:0000256" key="4">
    <source>
        <dbReference type="RuleBase" id="RU003345"/>
    </source>
</evidence>